<reference evidence="2" key="1">
    <citation type="submission" date="2020-12" db="EMBL/GenBank/DDBJ databases">
        <title>Metabolic potential, ecology and presence of endohyphal bacteria is reflected in genomic diversity of Mucoromycotina.</title>
        <authorList>
            <person name="Muszewska A."/>
            <person name="Okrasinska A."/>
            <person name="Steczkiewicz K."/>
            <person name="Drgas O."/>
            <person name="Orlowska M."/>
            <person name="Perlinska-Lenart U."/>
            <person name="Aleksandrzak-Piekarczyk T."/>
            <person name="Szatraj K."/>
            <person name="Zielenkiewicz U."/>
            <person name="Pilsyk S."/>
            <person name="Malc E."/>
            <person name="Mieczkowski P."/>
            <person name="Kruszewska J.S."/>
            <person name="Biernat P."/>
            <person name="Pawlowska J."/>
        </authorList>
    </citation>
    <scope>NUCLEOTIDE SEQUENCE</scope>
    <source>
        <strain evidence="2">WA0000051536</strain>
    </source>
</reference>
<keyword evidence="1" id="KW-0732">Signal</keyword>
<protein>
    <submittedName>
        <fullName evidence="2">Uncharacterized protein</fullName>
    </submittedName>
</protein>
<organism evidence="2 3">
    <name type="scientific">Umbelopsis vinacea</name>
    <dbReference type="NCBI Taxonomy" id="44442"/>
    <lineage>
        <taxon>Eukaryota</taxon>
        <taxon>Fungi</taxon>
        <taxon>Fungi incertae sedis</taxon>
        <taxon>Mucoromycota</taxon>
        <taxon>Mucoromycotina</taxon>
        <taxon>Umbelopsidomycetes</taxon>
        <taxon>Umbelopsidales</taxon>
        <taxon>Umbelopsidaceae</taxon>
        <taxon>Umbelopsis</taxon>
    </lineage>
</organism>
<gene>
    <name evidence="2" type="ORF">INT44_003700</name>
</gene>
<feature type="signal peptide" evidence="1">
    <location>
        <begin position="1"/>
        <end position="20"/>
    </location>
</feature>
<keyword evidence="3" id="KW-1185">Reference proteome</keyword>
<comment type="caution">
    <text evidence="2">The sequence shown here is derived from an EMBL/GenBank/DDBJ whole genome shotgun (WGS) entry which is preliminary data.</text>
</comment>
<accession>A0A8H7PUY0</accession>
<evidence type="ECO:0000256" key="1">
    <source>
        <dbReference type="SAM" id="SignalP"/>
    </source>
</evidence>
<sequence length="392" mass="41784">MKLSLFIVATAVLSAISVSALPAQQADKSIKANVNSNMKDAHPVGVEMKKGAAAVKVAGDKTKAKTAALPNMPKVSEKVQATNSKLADSITLIAALDGISSDLRKYLETHILDAKNVERTSILLNEVQANPFTVLLILVNLIGRLEDDLKTSIMAPLLPGSDSPPSKFGFTSAEVASFEDEIKKIISEAEGLIGEFKSVLNGKPVTQKFSTITFLNPSEVQNAAKSSAATELPNINVGELPDTVWLSGWADMVSAEAKKILKNVDAAVADASAVDTKVNADETKVEEPLFSISDADIDSFDEVAAAEPTHINKRDMFGDSDFPAPVTAPFVHKEGRMDAPKFAKVNKKAKASHYSHKPEMTTLYMAVPSDVAESFSEFDENDVEGPAPTGSI</sequence>
<name>A0A8H7PUY0_9FUNG</name>
<dbReference type="Proteomes" id="UP000612746">
    <property type="component" value="Unassembled WGS sequence"/>
</dbReference>
<evidence type="ECO:0000313" key="2">
    <source>
        <dbReference type="EMBL" id="KAG2180693.1"/>
    </source>
</evidence>
<dbReference type="EMBL" id="JAEPRA010000009">
    <property type="protein sequence ID" value="KAG2180693.1"/>
    <property type="molecule type" value="Genomic_DNA"/>
</dbReference>
<feature type="chain" id="PRO_5034162658" evidence="1">
    <location>
        <begin position="21"/>
        <end position="392"/>
    </location>
</feature>
<evidence type="ECO:0000313" key="3">
    <source>
        <dbReference type="Proteomes" id="UP000612746"/>
    </source>
</evidence>
<dbReference type="AlphaFoldDB" id="A0A8H7PUY0"/>
<dbReference type="OrthoDB" id="10351142at2759"/>
<proteinExistence type="predicted"/>